<evidence type="ECO:0000313" key="4">
    <source>
        <dbReference type="Proteomes" id="UP001440599"/>
    </source>
</evidence>
<keyword evidence="1" id="KW-0812">Transmembrane</keyword>
<comment type="caution">
    <text evidence="3">The sequence shown here is derived from an EMBL/GenBank/DDBJ whole genome shotgun (WGS) entry which is preliminary data.</text>
</comment>
<accession>A0ABV1ENX6</accession>
<gene>
    <name evidence="3" type="ORF">WMO45_07155</name>
</gene>
<keyword evidence="1" id="KW-0472">Membrane</keyword>
<dbReference type="Proteomes" id="UP001440599">
    <property type="component" value="Unassembled WGS sequence"/>
</dbReference>
<reference evidence="3 4" key="1">
    <citation type="submission" date="2024-03" db="EMBL/GenBank/DDBJ databases">
        <title>Human intestinal bacterial collection.</title>
        <authorList>
            <person name="Pauvert C."/>
            <person name="Hitch T.C.A."/>
            <person name="Clavel T."/>
        </authorList>
    </citation>
    <scope>NUCLEOTIDE SEQUENCE [LARGE SCALE GENOMIC DNA]</scope>
    <source>
        <strain evidence="3 4">CLA-AP-H34</strain>
    </source>
</reference>
<evidence type="ECO:0000256" key="1">
    <source>
        <dbReference type="SAM" id="Phobius"/>
    </source>
</evidence>
<dbReference type="Pfam" id="PF12801">
    <property type="entry name" value="Fer4_5"/>
    <property type="match status" value="2"/>
</dbReference>
<sequence length="222" mass="25467">MRGLRPVRQGLPCRLHRAAGAGGDGMKRTRWYDYLWIWSIVYFALGFFNILFAWLGMIDFLLPLILAAFGGNKFFCNHLCGRGQLFARLGGALGRSQYRSAPRWMSSRWFRYGFLIFFLAMFGNMVFQTWLVAAGAASLREAIQLFWTFRLPWGWTYTAGLVPDWVGQFSFGFYSMMLTSLLLGLIVMLLYKPRTWCAFCPMGTMTQGICKLKYRAGASKPE</sequence>
<dbReference type="InterPro" id="IPR017896">
    <property type="entry name" value="4Fe4S_Fe-S-bd"/>
</dbReference>
<feature type="domain" description="4Fe-4S ferredoxin-type" evidence="2">
    <location>
        <begin position="53"/>
        <end position="85"/>
    </location>
</feature>
<name>A0ABV1ENX6_9FIRM</name>
<evidence type="ECO:0000313" key="3">
    <source>
        <dbReference type="EMBL" id="MEQ2456296.1"/>
    </source>
</evidence>
<proteinExistence type="predicted"/>
<feature type="transmembrane region" description="Helical" evidence="1">
    <location>
        <begin position="109"/>
        <end position="131"/>
    </location>
</feature>
<feature type="transmembrane region" description="Helical" evidence="1">
    <location>
        <begin position="171"/>
        <end position="191"/>
    </location>
</feature>
<evidence type="ECO:0000259" key="2">
    <source>
        <dbReference type="Pfam" id="PF12801"/>
    </source>
</evidence>
<protein>
    <submittedName>
        <fullName evidence="3">4Fe-4S binding protein</fullName>
    </submittedName>
</protein>
<organism evidence="3 4">
    <name type="scientific">Flavonifractor hominis</name>
    <dbReference type="NCBI Taxonomy" id="3133178"/>
    <lineage>
        <taxon>Bacteria</taxon>
        <taxon>Bacillati</taxon>
        <taxon>Bacillota</taxon>
        <taxon>Clostridia</taxon>
        <taxon>Eubacteriales</taxon>
        <taxon>Oscillospiraceae</taxon>
        <taxon>Flavonifractor</taxon>
    </lineage>
</organism>
<feature type="domain" description="4Fe-4S ferredoxin-type" evidence="2">
    <location>
        <begin position="177"/>
        <end position="210"/>
    </location>
</feature>
<dbReference type="EMBL" id="JBBMFT010000003">
    <property type="protein sequence ID" value="MEQ2456296.1"/>
    <property type="molecule type" value="Genomic_DNA"/>
</dbReference>
<keyword evidence="4" id="KW-1185">Reference proteome</keyword>
<feature type="transmembrane region" description="Helical" evidence="1">
    <location>
        <begin position="35"/>
        <end position="54"/>
    </location>
</feature>
<keyword evidence="1" id="KW-1133">Transmembrane helix</keyword>
<feature type="transmembrane region" description="Helical" evidence="1">
    <location>
        <begin position="60"/>
        <end position="80"/>
    </location>
</feature>